<feature type="compositionally biased region" description="Low complexity" evidence="2">
    <location>
        <begin position="912"/>
        <end position="931"/>
    </location>
</feature>
<feature type="region of interest" description="Disordered" evidence="2">
    <location>
        <begin position="450"/>
        <end position="474"/>
    </location>
</feature>
<accession>A0ABR0Y0X2</accession>
<feature type="region of interest" description="Disordered" evidence="2">
    <location>
        <begin position="591"/>
        <end position="622"/>
    </location>
</feature>
<dbReference type="Pfam" id="PF12130">
    <property type="entry name" value="bMERB_dom"/>
    <property type="match status" value="1"/>
</dbReference>
<dbReference type="PROSITE" id="PS50021">
    <property type="entry name" value="CH"/>
    <property type="match status" value="1"/>
</dbReference>
<evidence type="ECO:0000259" key="3">
    <source>
        <dbReference type="PROSITE" id="PS50021"/>
    </source>
</evidence>
<dbReference type="SMART" id="SM01203">
    <property type="entry name" value="DUF3585"/>
    <property type="match status" value="1"/>
</dbReference>
<name>A0ABR0Y0X2_HUSHU</name>
<feature type="compositionally biased region" description="Basic and acidic residues" evidence="2">
    <location>
        <begin position="976"/>
        <end position="1013"/>
    </location>
</feature>
<evidence type="ECO:0000259" key="5">
    <source>
        <dbReference type="PROSITE" id="PS51848"/>
    </source>
</evidence>
<proteinExistence type="predicted"/>
<feature type="compositionally biased region" description="Low complexity" evidence="2">
    <location>
        <begin position="1094"/>
        <end position="1105"/>
    </location>
</feature>
<feature type="compositionally biased region" description="Polar residues" evidence="2">
    <location>
        <begin position="1507"/>
        <end position="1516"/>
    </location>
</feature>
<feature type="compositionally biased region" description="Basic and acidic residues" evidence="2">
    <location>
        <begin position="876"/>
        <end position="888"/>
    </location>
</feature>
<feature type="region of interest" description="Disordered" evidence="2">
    <location>
        <begin position="514"/>
        <end position="534"/>
    </location>
</feature>
<feature type="compositionally biased region" description="Basic and acidic residues" evidence="2">
    <location>
        <begin position="1158"/>
        <end position="1193"/>
    </location>
</feature>
<feature type="compositionally biased region" description="Polar residues" evidence="2">
    <location>
        <begin position="1603"/>
        <end position="1614"/>
    </location>
</feature>
<dbReference type="InterPro" id="IPR001715">
    <property type="entry name" value="CH_dom"/>
</dbReference>
<dbReference type="Pfam" id="PF10358">
    <property type="entry name" value="NT-C2"/>
    <property type="match status" value="1"/>
</dbReference>
<feature type="compositionally biased region" description="Polar residues" evidence="2">
    <location>
        <begin position="1221"/>
        <end position="1242"/>
    </location>
</feature>
<dbReference type="EMBL" id="JAHFZB010000057">
    <property type="protein sequence ID" value="KAK6466316.1"/>
    <property type="molecule type" value="Genomic_DNA"/>
</dbReference>
<evidence type="ECO:0000313" key="6">
    <source>
        <dbReference type="EMBL" id="KAK6466316.1"/>
    </source>
</evidence>
<feature type="compositionally biased region" description="Basic and acidic residues" evidence="2">
    <location>
        <begin position="810"/>
        <end position="832"/>
    </location>
</feature>
<feature type="coiled-coil region" evidence="1">
    <location>
        <begin position="1661"/>
        <end position="1695"/>
    </location>
</feature>
<dbReference type="InterPro" id="IPR050540">
    <property type="entry name" value="F-actin_Monoox_Mical"/>
</dbReference>
<feature type="compositionally biased region" description="Basic and acidic residues" evidence="2">
    <location>
        <begin position="1541"/>
        <end position="1554"/>
    </location>
</feature>
<dbReference type="Gene3D" id="1.10.418.10">
    <property type="entry name" value="Calponin-like domain"/>
    <property type="match status" value="1"/>
</dbReference>
<sequence length="1827" mass="195565">MTSVWKRLQRVGKRASKFQFVASYQELVVECTKKWQPDKLIVVWTRRNRRICSKPHGWQPGIKNPYRGMVVWPVPENVDITVTLYKDAHTDEFEDKDWTFVIENESKGHRKVLASVDVNMRKYASAMPTQTDLTLRLKPLSVKVVEATLKLSLSCVFLREGKATDEDMQSLASLMSVKPTDIGNLDDFADSDEEEDRRASGATAHPPVFSSGFKERRLYTATCLPPPHSTAAIASVPVAPGHVVPCRVAPVRVAPVRVAPGHLTPCRVAPVAPVPEGPVREAPVPVIASGFKERSPLPSGTDRQHASRLLSTLSHLFLVCFSSVCCADSLSLSLSLSAAVPAPVPASVPPRPSEFTPLSVPGPVPVAPCRVSRVREAPVPVVPVPDIASGFKERSPPPSAAVPAPVPASVPPRPSEFTPLSVPGPVPVAPCRVARVREAPVPVAPVTDIASGFKERSPPPSAAVSAPVPASVPPRPSEFTPLSVPGPVPVAPCHVSRVREAPVPVAPVTDIASGFKERSPPPSAAVSAPVPASVPPRPSEFTPLSVPDTVPEGPVPVAPVCVTSGHVAPVPVTPVREVPVPVAPVPVIASGFKERSPPPSAAVPASVPPRPSEFTPLSETQRQLGTLQEEADDLGDTAFSFPKIKDQQSGGRLPENQLKPTSKSAVEAQPRAVSTGKPEDFLRTTRAAGSVSISKQSSALPGGEPGLTPEDRAATGRADRQATAAKESQEATPPLPLLVKPGDATPKMEAPAAAASSSPAKEPQAQAGVGKNPFEDDMEETAPLAGPTATPKKGANQKESLQSGSGLVGLKKEEGPMRKVEAATEKGGKRTESLANTVQPSRPEAAVAPADPSTQLPRLEGAQISGSASQSVAPAKPEDRAATDKADRQATAANESQEATPPLPLLVKPGDATPKMEAPAAAASSGPAKEPQAQAWVVKKPLVEMKEPMPLAAPTATPEKGANQKEESLQSGRGLEGLKKGEGSPAGKEVERPAEEWPMHKVEAAAGKGDRGTESLANTVQPSRPEAAVAPADPSTQLPRLKGAQISGSASQSVPPAKPEDRAATDKADRQATAAKESQEATPPLPLLVKPGDATPTMEAPAAAASLGPAKEPQAQAGVGKKPLVEMKEPMPLAAPTATTEKGANQKEESLQSGRGLEGLKKGEGSPAGKEVERPAEEGPMRKVEAAAGKGDRGSIPLQKGVLKPKADLPVPAIRLKKRLSFTQSEDSTPPRSAESSCTGSPETKRAHSNGVPAPASQSLAQPPAANPLVAPKRTKKKVPPPPVSIAETPERGEQSERSEAAAVHPSPLPSPGLVSSSQSLLEWCQEVTKGYRAVRITNYTTSWRTGMGFCAILHHFHPEKIDYDALDPQDIKNNNRKAFNGFESLGISRLLEPADMVLLSVPDKLIVMTYLCQIRAYFTGQELNVIQIEHNSSQSTYKVGSFDTDTHCSVEPAQFYADRIQASGLKPRPEEPKTFQGAVDKERELNKCCTQEEKESPGGMLDSTAKDSQLASNGKANGAEVKPGDLVPPPRTKRTLLKVEGLEERVEGERERLGSQGGPVAPPRTHTAAKSGFSHVRDADLVKKRRSRLKSDSQSMDESEATESSPQGRTETPLSEAGSASPVRRQSQETEGEGKAPKPAAAEQRRDIAEEHKQADEEYLRKLREDMGSGRSELQALENEQKHIDSRASVVERKLRETMGSGTNRLEEEDLIQEWFILVNKKNALIRRQDHLQLLEEEQDLERRFELLNRELRAMMGIEDWMKTEAQQHREQLLLQELISLVNKRDELVRDMDARERGALEEDERLERGLEQRRRKYSRREKCVIQ</sequence>
<feature type="domain" description="Calponin-homology (CH)" evidence="3">
    <location>
        <begin position="1315"/>
        <end position="1420"/>
    </location>
</feature>
<comment type="caution">
    <text evidence="6">The sequence shown here is derived from an EMBL/GenBank/DDBJ whole genome shotgun (WGS) entry which is preliminary data.</text>
</comment>
<feature type="region of interest" description="Disordered" evidence="2">
    <location>
        <begin position="185"/>
        <end position="209"/>
    </location>
</feature>
<evidence type="ECO:0000259" key="4">
    <source>
        <dbReference type="PROSITE" id="PS51840"/>
    </source>
</evidence>
<dbReference type="SMART" id="SM00033">
    <property type="entry name" value="CH"/>
    <property type="match status" value="1"/>
</dbReference>
<feature type="region of interest" description="Disordered" evidence="2">
    <location>
        <begin position="1490"/>
        <end position="1649"/>
    </location>
</feature>
<feature type="compositionally biased region" description="Basic and acidic residues" evidence="2">
    <location>
        <begin position="1627"/>
        <end position="1637"/>
    </location>
</feature>
<feature type="compositionally biased region" description="Low complexity" evidence="2">
    <location>
        <begin position="1253"/>
        <end position="1272"/>
    </location>
</feature>
<dbReference type="PROSITE" id="PS51840">
    <property type="entry name" value="C2_NT"/>
    <property type="match status" value="1"/>
</dbReference>
<gene>
    <name evidence="6" type="ORF">HHUSO_G36342</name>
</gene>
<reference evidence="6 7" key="1">
    <citation type="submission" date="2021-05" db="EMBL/GenBank/DDBJ databases">
        <authorList>
            <person name="Zahm M."/>
            <person name="Klopp C."/>
            <person name="Cabau C."/>
            <person name="Kuhl H."/>
            <person name="Suciu R."/>
            <person name="Ciorpac M."/>
            <person name="Holostenco D."/>
            <person name="Gessner J."/>
            <person name="Wuertz S."/>
            <person name="Hohne C."/>
            <person name="Stock M."/>
            <person name="Gislard M."/>
            <person name="Lluch J."/>
            <person name="Milhes M."/>
            <person name="Lampietro C."/>
            <person name="Lopez Roques C."/>
            <person name="Donnadieu C."/>
            <person name="Du K."/>
            <person name="Schartl M."/>
            <person name="Guiguen Y."/>
        </authorList>
    </citation>
    <scope>NUCLEOTIDE SEQUENCE [LARGE SCALE GENOMIC DNA]</scope>
    <source>
        <strain evidence="6">Hh-F2</strain>
        <tissue evidence="6">Blood</tissue>
    </source>
</reference>
<dbReference type="InterPro" id="IPR019448">
    <property type="entry name" value="NT-C2"/>
</dbReference>
<evidence type="ECO:0000256" key="1">
    <source>
        <dbReference type="SAM" id="Coils"/>
    </source>
</evidence>
<feature type="compositionally biased region" description="Basic and acidic residues" evidence="2">
    <location>
        <begin position="1289"/>
        <end position="1300"/>
    </location>
</feature>
<dbReference type="InterPro" id="IPR036872">
    <property type="entry name" value="CH_dom_sf"/>
</dbReference>
<organism evidence="6 7">
    <name type="scientific">Huso huso</name>
    <name type="common">Beluga</name>
    <name type="synonym">Acipenser huso</name>
    <dbReference type="NCBI Taxonomy" id="61971"/>
    <lineage>
        <taxon>Eukaryota</taxon>
        <taxon>Metazoa</taxon>
        <taxon>Chordata</taxon>
        <taxon>Craniata</taxon>
        <taxon>Vertebrata</taxon>
        <taxon>Euteleostomi</taxon>
        <taxon>Actinopterygii</taxon>
        <taxon>Chondrostei</taxon>
        <taxon>Acipenseriformes</taxon>
        <taxon>Acipenseridae</taxon>
        <taxon>Huso</taxon>
    </lineage>
</organism>
<dbReference type="PANTHER" id="PTHR23167:SF42">
    <property type="entry name" value="EH DOMAIN-BINDING PROTEIN 1-LIKE PROTEIN 1"/>
    <property type="match status" value="1"/>
</dbReference>
<dbReference type="PANTHER" id="PTHR23167">
    <property type="entry name" value="CALPONIN HOMOLOGY DOMAIN-CONTAINING PROTEIN DDB_G0272472-RELATED"/>
    <property type="match status" value="1"/>
</dbReference>
<feature type="compositionally biased region" description="Basic and acidic residues" evidence="2">
    <location>
        <begin position="1058"/>
        <end position="1070"/>
    </location>
</feature>
<feature type="compositionally biased region" description="Pro residues" evidence="2">
    <location>
        <begin position="597"/>
        <end position="611"/>
    </location>
</feature>
<feature type="compositionally biased region" description="Low complexity" evidence="2">
    <location>
        <begin position="749"/>
        <end position="767"/>
    </location>
</feature>
<keyword evidence="1" id="KW-0175">Coiled coil</keyword>
<feature type="domain" description="C2 NT-type" evidence="4">
    <location>
        <begin position="8"/>
        <end position="157"/>
    </location>
</feature>
<dbReference type="InterPro" id="IPR022735">
    <property type="entry name" value="bMERB_dom"/>
</dbReference>
<protein>
    <submittedName>
        <fullName evidence="6">EH domain-binding protein 1-like protein 1 isoform X10</fullName>
    </submittedName>
</protein>
<feature type="domain" description="BMERB" evidence="5">
    <location>
        <begin position="1654"/>
        <end position="1809"/>
    </location>
</feature>
<dbReference type="SUPFAM" id="SSF47576">
    <property type="entry name" value="Calponin-homology domain, CH-domain"/>
    <property type="match status" value="1"/>
</dbReference>
<dbReference type="Proteomes" id="UP001369086">
    <property type="component" value="Unassembled WGS sequence"/>
</dbReference>
<keyword evidence="7" id="KW-1185">Reference proteome</keyword>
<evidence type="ECO:0000313" key="7">
    <source>
        <dbReference type="Proteomes" id="UP001369086"/>
    </source>
</evidence>
<dbReference type="CDD" id="cd21198">
    <property type="entry name" value="CH_EHBP"/>
    <property type="match status" value="1"/>
</dbReference>
<dbReference type="PROSITE" id="PS51848">
    <property type="entry name" value="BMERB"/>
    <property type="match status" value="1"/>
</dbReference>
<feature type="region of interest" description="Disordered" evidence="2">
    <location>
        <begin position="641"/>
        <end position="1314"/>
    </location>
</feature>
<feature type="compositionally biased region" description="Basic and acidic residues" evidence="2">
    <location>
        <begin position="709"/>
        <end position="720"/>
    </location>
</feature>
<evidence type="ECO:0000256" key="2">
    <source>
        <dbReference type="SAM" id="MobiDB-lite"/>
    </source>
</evidence>
<dbReference type="Pfam" id="PF00307">
    <property type="entry name" value="CH"/>
    <property type="match status" value="1"/>
</dbReference>